<gene>
    <name evidence="1" type="ORF">QPK29_031070</name>
</gene>
<name>A0ACC7MJ51_9BURK</name>
<organism evidence="1 2">
    <name type="scientific">Massilia orientalis</name>
    <dbReference type="NCBI Taxonomy" id="3050128"/>
    <lineage>
        <taxon>Bacteria</taxon>
        <taxon>Pseudomonadati</taxon>
        <taxon>Pseudomonadota</taxon>
        <taxon>Betaproteobacteria</taxon>
        <taxon>Burkholderiales</taxon>
        <taxon>Oxalobacteraceae</taxon>
        <taxon>Telluria group</taxon>
        <taxon>Massilia</taxon>
    </lineage>
</organism>
<evidence type="ECO:0000313" key="2">
    <source>
        <dbReference type="Proteomes" id="UP001168096"/>
    </source>
</evidence>
<protein>
    <submittedName>
        <fullName evidence="1">Uncharacterized protein</fullName>
    </submittedName>
</protein>
<evidence type="ECO:0000313" key="1">
    <source>
        <dbReference type="EMBL" id="MFJ1472178.1"/>
    </source>
</evidence>
<keyword evidence="2" id="KW-1185">Reference proteome</keyword>
<proteinExistence type="predicted"/>
<dbReference type="EMBL" id="JASNRB020000036">
    <property type="protein sequence ID" value="MFJ1472178.1"/>
    <property type="molecule type" value="Genomic_DNA"/>
</dbReference>
<reference evidence="1" key="1">
    <citation type="submission" date="2024-11" db="EMBL/GenBank/DDBJ databases">
        <title>Description of Massilia orientalis sp. nov., isolated from rhizosphere soil of Ageratina adenophora.</title>
        <authorList>
            <person name="Wang Y."/>
        </authorList>
    </citation>
    <scope>NUCLEOTIDE SEQUENCE</scope>
    <source>
        <strain evidence="1">YIM B02787</strain>
    </source>
</reference>
<comment type="caution">
    <text evidence="1">The sequence shown here is derived from an EMBL/GenBank/DDBJ whole genome shotgun (WGS) entry which is preliminary data.</text>
</comment>
<accession>A0ACC7MJ51</accession>
<dbReference type="Proteomes" id="UP001168096">
    <property type="component" value="Unassembled WGS sequence"/>
</dbReference>
<sequence>MRRVSKKVAVVAGKAVVGTIKYSLYVTLLLVGRVLVPLISLAIAAGVLLFLFCLLFLRDRTPLLICGACAAVGGTVLQLIYYAALRLVAPEGAVIVSEL</sequence>